<accession>A0A6C0IFC8</accession>
<dbReference type="EMBL" id="MN740165">
    <property type="protein sequence ID" value="QHT91489.1"/>
    <property type="molecule type" value="Genomic_DNA"/>
</dbReference>
<dbReference type="PROSITE" id="PS50164">
    <property type="entry name" value="GIY_YIG"/>
    <property type="match status" value="1"/>
</dbReference>
<dbReference type="InterPro" id="IPR000305">
    <property type="entry name" value="GIY-YIG_endonuc"/>
</dbReference>
<feature type="domain" description="GIY-YIG" evidence="1">
    <location>
        <begin position="2"/>
        <end position="78"/>
    </location>
</feature>
<dbReference type="Pfam" id="PF01541">
    <property type="entry name" value="GIY-YIG"/>
    <property type="match status" value="1"/>
</dbReference>
<name>A0A6C0IFC8_9ZZZZ</name>
<dbReference type="PANTHER" id="PTHR20208:SF13">
    <property type="entry name" value="STRUCTURE-SPECIFIC ENDONUCLEASE SUBUNIT SLX1"/>
    <property type="match status" value="1"/>
</dbReference>
<dbReference type="PANTHER" id="PTHR20208">
    <property type="entry name" value="STRUCTURE-SPECIFIC ENDONUCLEASE SUBUNIT SLX1"/>
    <property type="match status" value="1"/>
</dbReference>
<dbReference type="Gene3D" id="3.40.1440.10">
    <property type="entry name" value="GIY-YIG endonuclease"/>
    <property type="match status" value="1"/>
</dbReference>
<dbReference type="AlphaFoldDB" id="A0A6C0IFC8"/>
<proteinExistence type="predicted"/>
<dbReference type="InterPro" id="IPR035901">
    <property type="entry name" value="GIY-YIG_endonuc_sf"/>
</dbReference>
<evidence type="ECO:0000259" key="1">
    <source>
        <dbReference type="PROSITE" id="PS50164"/>
    </source>
</evidence>
<evidence type="ECO:0000313" key="2">
    <source>
        <dbReference type="EMBL" id="QHT91489.1"/>
    </source>
</evidence>
<reference evidence="2" key="1">
    <citation type="journal article" date="2020" name="Nature">
        <title>Giant virus diversity and host interactions through global metagenomics.</title>
        <authorList>
            <person name="Schulz F."/>
            <person name="Roux S."/>
            <person name="Paez-Espino D."/>
            <person name="Jungbluth S."/>
            <person name="Walsh D.A."/>
            <person name="Denef V.J."/>
            <person name="McMahon K.D."/>
            <person name="Konstantinidis K.T."/>
            <person name="Eloe-Fadrosh E.A."/>
            <person name="Kyrpides N.C."/>
            <person name="Woyke T."/>
        </authorList>
    </citation>
    <scope>NUCLEOTIDE SEQUENCE</scope>
    <source>
        <strain evidence="2">GVMAG-M-3300023184-77</strain>
    </source>
</reference>
<organism evidence="2">
    <name type="scientific">viral metagenome</name>
    <dbReference type="NCBI Taxonomy" id="1070528"/>
    <lineage>
        <taxon>unclassified sequences</taxon>
        <taxon>metagenomes</taxon>
        <taxon>organismal metagenomes</taxon>
    </lineage>
</organism>
<dbReference type="SUPFAM" id="SSF82771">
    <property type="entry name" value="GIY-YIG endonuclease"/>
    <property type="match status" value="1"/>
</dbReference>
<dbReference type="InterPro" id="IPR050381">
    <property type="entry name" value="SLX1_endonuclease"/>
</dbReference>
<sequence length="121" mass="14137">MSLWYCYLLESDKKSYVGATLDPDRRLRQHNGEISGGAKATKGSVWKRVCLVGTFPEERDALQFEWKWKNLSKSQKGSALERRKKALEILIMLEQSTKNARPFREYEPLTIQWVGTEEREN</sequence>
<protein>
    <recommendedName>
        <fullName evidence="1">GIY-YIG domain-containing protein</fullName>
    </recommendedName>
</protein>